<protein>
    <submittedName>
        <fullName evidence="1">Protein R52.2, putative</fullName>
    </submittedName>
</protein>
<evidence type="ECO:0000313" key="1">
    <source>
        <dbReference type="EMBL" id="EDP33974.1"/>
    </source>
</evidence>
<sequence>MEPQLLSRYSQTIEEQLFNIIEKASPEMNEISIIHYLSHHEVLTFNKTTTDLRIVYDASAHCKGMKSLNDVLYRGPITLPDLNVVLLCFRTVKNIIIAGVEKAFL</sequence>
<reference evidence="1" key="1">
    <citation type="journal article" date="2007" name="Science">
        <title>Draft genome of the filarial nematode parasite Brugia malayi.</title>
        <authorList>
            <person name="Ghedin E."/>
            <person name="Wang S."/>
            <person name="Spiro D."/>
            <person name="Caler E."/>
            <person name="Zhao Q."/>
            <person name="Crabtree J."/>
            <person name="Allen J.E."/>
            <person name="Delcher A.L."/>
            <person name="Guiliano D.B."/>
            <person name="Miranda-Saavedra D."/>
            <person name="Angiuoli S.V."/>
            <person name="Creasy T."/>
            <person name="Amedeo P."/>
            <person name="Haas B."/>
            <person name="El-Sayed N.M."/>
            <person name="Wortman J.R."/>
            <person name="Feldblyum T."/>
            <person name="Tallon L."/>
            <person name="Schatz M."/>
            <person name="Shumway M."/>
            <person name="Koo H."/>
            <person name="Salzberg S.L."/>
            <person name="Schobel S."/>
            <person name="Pertea M."/>
            <person name="Pop M."/>
            <person name="White O."/>
            <person name="Barton G.J."/>
            <person name="Carlow C.K."/>
            <person name="Crawford M.J."/>
            <person name="Daub J."/>
            <person name="Dimmic M.W."/>
            <person name="Estes C.F."/>
            <person name="Foster J.M."/>
            <person name="Ganatra M."/>
            <person name="Gregory W.F."/>
            <person name="Johnson N.M."/>
            <person name="Jin J."/>
            <person name="Komuniecki R."/>
            <person name="Korf I."/>
            <person name="Kumar S."/>
            <person name="Laney S."/>
            <person name="Li B.W."/>
            <person name="Li W."/>
            <person name="Lindblom T.H."/>
            <person name="Lustigman S."/>
            <person name="Ma D."/>
            <person name="Maina C.V."/>
            <person name="Martin D.M."/>
            <person name="McCarter J.P."/>
            <person name="McReynolds L."/>
            <person name="Mitreva M."/>
            <person name="Nutman T.B."/>
            <person name="Parkinson J."/>
            <person name="Peregrin-Alvarez J.M."/>
            <person name="Poole C."/>
            <person name="Ren Q."/>
            <person name="Saunders L."/>
            <person name="Sluder A.E."/>
            <person name="Smith K."/>
            <person name="Stanke M."/>
            <person name="Unnasch T.R."/>
            <person name="Ware J."/>
            <person name="Wei A.D."/>
            <person name="Weil G."/>
            <person name="Williams D.J."/>
            <person name="Zhang Y."/>
            <person name="Williams S.A."/>
            <person name="Fraser-Liggett C."/>
            <person name="Slatko B."/>
            <person name="Blaxter M.L."/>
            <person name="Scott A.L."/>
        </authorList>
    </citation>
    <scope>NUCLEOTIDE SEQUENCE [LARGE SCALE GENOMIC DNA]</scope>
</reference>
<organism evidence="1">
    <name type="scientific">Brugia malayi</name>
    <name type="common">Filarial nematode worm</name>
    <dbReference type="NCBI Taxonomy" id="6279"/>
    <lineage>
        <taxon>Eukaryota</taxon>
        <taxon>Metazoa</taxon>
        <taxon>Ecdysozoa</taxon>
        <taxon>Nematoda</taxon>
        <taxon>Chromadorea</taxon>
        <taxon>Rhabditida</taxon>
        <taxon>Spirurina</taxon>
        <taxon>Spiruromorpha</taxon>
        <taxon>Filarioidea</taxon>
        <taxon>Onchocercidae</taxon>
        <taxon>Brugia</taxon>
    </lineage>
</organism>
<dbReference type="EMBL" id="DS239371">
    <property type="protein sequence ID" value="EDP33974.1"/>
    <property type="molecule type" value="Genomic_DNA"/>
</dbReference>
<name>A8PJX8_BRUMA</name>
<proteinExistence type="predicted"/>
<accession>A8PJX8</accession>
<dbReference type="AlphaFoldDB" id="A8PJX8"/>
<gene>
    <name evidence="1" type="ORF">Bm1_28615</name>
</gene>